<dbReference type="SUPFAM" id="SSF142877">
    <property type="entry name" value="EndoU-like"/>
    <property type="match status" value="1"/>
</dbReference>
<gene>
    <name evidence="12" type="ORF">EANT1437_LOCUS12017</name>
</gene>
<evidence type="ECO:0000256" key="2">
    <source>
        <dbReference type="ARBA" id="ARBA00010168"/>
    </source>
</evidence>
<dbReference type="GO" id="GO:0046872">
    <property type="term" value="F:metal ion binding"/>
    <property type="evidence" value="ECO:0007669"/>
    <property type="project" value="UniProtKB-KW"/>
</dbReference>
<keyword evidence="8" id="KW-0694">RNA-binding</keyword>
<dbReference type="CDD" id="cd21159">
    <property type="entry name" value="XendoU"/>
    <property type="match status" value="1"/>
</dbReference>
<protein>
    <recommendedName>
        <fullName evidence="11">EndoU domain-containing protein</fullName>
    </recommendedName>
</protein>
<dbReference type="InterPro" id="IPR018998">
    <property type="entry name" value="EndoU_C"/>
</dbReference>
<feature type="domain" description="EndoU" evidence="11">
    <location>
        <begin position="195"/>
        <end position="471"/>
    </location>
</feature>
<keyword evidence="9" id="KW-0464">Manganese</keyword>
<keyword evidence="4" id="KW-0540">Nuclease</keyword>
<dbReference type="GO" id="GO:0004521">
    <property type="term" value="F:RNA endonuclease activity"/>
    <property type="evidence" value="ECO:0007669"/>
    <property type="project" value="InterPro"/>
</dbReference>
<dbReference type="PANTHER" id="PTHR12439:SF11">
    <property type="entry name" value="URIDYLATE-SPECIFIC ENDORIBONUCLEASE"/>
    <property type="match status" value="1"/>
</dbReference>
<dbReference type="InterPro" id="IPR037227">
    <property type="entry name" value="EndoU-like"/>
</dbReference>
<dbReference type="GO" id="GO:0016787">
    <property type="term" value="F:hydrolase activity"/>
    <property type="evidence" value="ECO:0007669"/>
    <property type="project" value="UniProtKB-KW"/>
</dbReference>
<comment type="subunit">
    <text evidence="3">Monomer.</text>
</comment>
<keyword evidence="10" id="KW-0456">Lyase</keyword>
<sequence>MADYVFEKLYRDIFADLSVDHEESEEIKKRFEKANPPPDKLVWLRAAAFRIGCEFLSDDKESNISLLRSVNAIVHILESTCMVPKKKDDSSFDEGKVTDFYRDLFSDLAIDKEESEELASFFQQNSPPASKLIWTRASAFRVGSEFLTDDKSTNISLFRSINVIVHLFETNCMTPKPYQLKMEPPKEINVQAVGVNESISKAAQYLWDLDVNRLTPNQDYVINVQRGKKPWQKADNAPEPLFTMVKTKEFRRQTYRTFIALLDNYISQTGVSENVTRAEKQENMAFLKAIMQTAPMQFCHKYCRANNPTLVPASANEFIKLLYKIWFDLYFRERGGRPDSSGFEHVFVGEIKNDQVSGFHNWIQFYLEEKRGNIDYRGYIKPKNRNDAETDSNDHVLTLQFKWNGVEKSVGTSFIGVSPEFEMALYTMCFLVGEKENEVMLDTGTDLFKLNIKCFSMSRDKIGTSFAEALAHEEA</sequence>
<evidence type="ECO:0000313" key="12">
    <source>
        <dbReference type="EMBL" id="CAD9689442.1"/>
    </source>
</evidence>
<dbReference type="EMBL" id="HBHI01023406">
    <property type="protein sequence ID" value="CAD9689442.1"/>
    <property type="molecule type" value="Transcribed_RNA"/>
</dbReference>
<dbReference type="GO" id="GO:0016829">
    <property type="term" value="F:lyase activity"/>
    <property type="evidence" value="ECO:0007669"/>
    <property type="project" value="UniProtKB-KW"/>
</dbReference>
<evidence type="ECO:0000259" key="11">
    <source>
        <dbReference type="PROSITE" id="PS51959"/>
    </source>
</evidence>
<evidence type="ECO:0000256" key="9">
    <source>
        <dbReference type="ARBA" id="ARBA00023211"/>
    </source>
</evidence>
<evidence type="ECO:0000256" key="7">
    <source>
        <dbReference type="ARBA" id="ARBA00022801"/>
    </source>
</evidence>
<evidence type="ECO:0000256" key="8">
    <source>
        <dbReference type="ARBA" id="ARBA00022884"/>
    </source>
</evidence>
<keyword evidence="5" id="KW-0479">Metal-binding</keyword>
<proteinExistence type="inferred from homology"/>
<dbReference type="PROSITE" id="PS51959">
    <property type="entry name" value="ENDOU"/>
    <property type="match status" value="1"/>
</dbReference>
<dbReference type="Pfam" id="PF09412">
    <property type="entry name" value="XendoU"/>
    <property type="match status" value="1"/>
</dbReference>
<dbReference type="GO" id="GO:0003723">
    <property type="term" value="F:RNA binding"/>
    <property type="evidence" value="ECO:0007669"/>
    <property type="project" value="UniProtKB-KW"/>
</dbReference>
<keyword evidence="6" id="KW-0255">Endonuclease</keyword>
<comment type="similarity">
    <text evidence="2">Belongs to the ENDOU family.</text>
</comment>
<dbReference type="AlphaFoldDB" id="A0A7S2S4N9"/>
<evidence type="ECO:0000256" key="4">
    <source>
        <dbReference type="ARBA" id="ARBA00022722"/>
    </source>
</evidence>
<comment type="cofactor">
    <cofactor evidence="1">
        <name>Mn(2+)</name>
        <dbReference type="ChEBI" id="CHEBI:29035"/>
    </cofactor>
</comment>
<evidence type="ECO:0000256" key="3">
    <source>
        <dbReference type="ARBA" id="ARBA00011245"/>
    </source>
</evidence>
<name>A0A7S2S4N9_9STRA</name>
<dbReference type="InterPro" id="IPR039787">
    <property type="entry name" value="ENDOU"/>
</dbReference>
<organism evidence="12">
    <name type="scientific">Eucampia antarctica</name>
    <dbReference type="NCBI Taxonomy" id="49252"/>
    <lineage>
        <taxon>Eukaryota</taxon>
        <taxon>Sar</taxon>
        <taxon>Stramenopiles</taxon>
        <taxon>Ochrophyta</taxon>
        <taxon>Bacillariophyta</taxon>
        <taxon>Mediophyceae</taxon>
        <taxon>Biddulphiophycidae</taxon>
        <taxon>Hemiaulales</taxon>
        <taxon>Hemiaulaceae</taxon>
        <taxon>Eucampia</taxon>
    </lineage>
</organism>
<accession>A0A7S2S4N9</accession>
<evidence type="ECO:0000256" key="10">
    <source>
        <dbReference type="ARBA" id="ARBA00023239"/>
    </source>
</evidence>
<evidence type="ECO:0000256" key="6">
    <source>
        <dbReference type="ARBA" id="ARBA00022759"/>
    </source>
</evidence>
<evidence type="ECO:0000256" key="1">
    <source>
        <dbReference type="ARBA" id="ARBA00001936"/>
    </source>
</evidence>
<reference evidence="12" key="1">
    <citation type="submission" date="2021-01" db="EMBL/GenBank/DDBJ databases">
        <authorList>
            <person name="Corre E."/>
            <person name="Pelletier E."/>
            <person name="Niang G."/>
            <person name="Scheremetjew M."/>
            <person name="Finn R."/>
            <person name="Kale V."/>
            <person name="Holt S."/>
            <person name="Cochrane G."/>
            <person name="Meng A."/>
            <person name="Brown T."/>
            <person name="Cohen L."/>
        </authorList>
    </citation>
    <scope>NUCLEOTIDE SEQUENCE</scope>
    <source>
        <strain evidence="12">CCMP1452</strain>
    </source>
</reference>
<dbReference type="PANTHER" id="PTHR12439">
    <property type="entry name" value="PLACENTAL PROTEIN 11-RELATED"/>
    <property type="match status" value="1"/>
</dbReference>
<evidence type="ECO:0000256" key="5">
    <source>
        <dbReference type="ARBA" id="ARBA00022723"/>
    </source>
</evidence>
<keyword evidence="7" id="KW-0378">Hydrolase</keyword>